<name>A0A2P7ECV1_9SYNE</name>
<dbReference type="SUPFAM" id="SSF53756">
    <property type="entry name" value="UDP-Glycosyltransferase/glycogen phosphorylase"/>
    <property type="match status" value="1"/>
</dbReference>
<dbReference type="Gene3D" id="3.40.50.2000">
    <property type="entry name" value="Glycogen Phosphorylase B"/>
    <property type="match status" value="1"/>
</dbReference>
<organism evidence="1 2">
    <name type="scientific">Synechococcus lacustris str. Tous</name>
    <dbReference type="NCBI Taxonomy" id="1910958"/>
    <lineage>
        <taxon>Bacteria</taxon>
        <taxon>Bacillati</taxon>
        <taxon>Cyanobacteriota</taxon>
        <taxon>Cyanophyceae</taxon>
        <taxon>Synechococcales</taxon>
        <taxon>Synechococcaceae</taxon>
        <taxon>Synechococcus</taxon>
    </lineage>
</organism>
<reference evidence="2" key="1">
    <citation type="submission" date="2018-03" db="EMBL/GenBank/DDBJ databases">
        <title>Ecological and genomic features of two cosmopolitan and abundant freshwater picocyanobacteria.</title>
        <authorList>
            <person name="Cabello-Yeves P.J."/>
            <person name="Picazo A."/>
            <person name="Camacho A."/>
            <person name="Callieri C."/>
            <person name="Rosselli R."/>
            <person name="Roda-Garcia J."/>
            <person name="Coutinho F.H."/>
            <person name="Rodriguez-Valera F."/>
        </authorList>
    </citation>
    <scope>NUCLEOTIDE SEQUENCE [LARGE SCALE GENOMIC DNA]</scope>
    <source>
        <strain evidence="2">Tous</strain>
    </source>
</reference>
<comment type="caution">
    <text evidence="1">The sequence shown here is derived from an EMBL/GenBank/DDBJ whole genome shotgun (WGS) entry which is preliminary data.</text>
</comment>
<dbReference type="EMBL" id="PXVC01000053">
    <property type="protein sequence ID" value="PSI01051.1"/>
    <property type="molecule type" value="Genomic_DNA"/>
</dbReference>
<keyword evidence="2" id="KW-1185">Reference proteome</keyword>
<evidence type="ECO:0000313" key="1">
    <source>
        <dbReference type="EMBL" id="PSI01051.1"/>
    </source>
</evidence>
<dbReference type="GO" id="GO:0016740">
    <property type="term" value="F:transferase activity"/>
    <property type="evidence" value="ECO:0007669"/>
    <property type="project" value="UniProtKB-KW"/>
</dbReference>
<dbReference type="Pfam" id="PF13692">
    <property type="entry name" value="Glyco_trans_1_4"/>
    <property type="match status" value="1"/>
</dbReference>
<proteinExistence type="predicted"/>
<sequence length="255" mass="28211">MNWARANRLQLLRRATRSHGNQPFTCLFAFDFWSTVGRKNPHGVIDAFQLAFPKRRAWGTRTPEANLVLKLSSSAQFPDATEALRQRAQADPRIKLISEHLSNDAFDRLYAEADALVSLHRAEGFGLSLAEAMAAELPVVATGYSGNLDFMPPGSAELIPYQMVPITQPEGDYRAGAIWAEPDLDKAAQALHQLATQPTHQQQLALKGRAAVESNLNPTKIGKIVRERLGCLVGRPGRAELVRQLPLQHPWRPLG</sequence>
<dbReference type="PANTHER" id="PTHR46656">
    <property type="entry name" value="PUTATIVE-RELATED"/>
    <property type="match status" value="1"/>
</dbReference>
<dbReference type="Proteomes" id="UP000240206">
    <property type="component" value="Unassembled WGS sequence"/>
</dbReference>
<gene>
    <name evidence="1" type="ORF">C7K08_09975</name>
</gene>
<dbReference type="AlphaFoldDB" id="A0A2P7ECV1"/>
<dbReference type="PANTHER" id="PTHR46656:SF3">
    <property type="entry name" value="PUTATIVE-RELATED"/>
    <property type="match status" value="1"/>
</dbReference>
<keyword evidence="1" id="KW-0808">Transferase</keyword>
<accession>A0A2P7ECV1</accession>
<evidence type="ECO:0000313" key="2">
    <source>
        <dbReference type="Proteomes" id="UP000240206"/>
    </source>
</evidence>
<protein>
    <submittedName>
        <fullName evidence="1">Glycosyl transferase</fullName>
    </submittedName>
</protein>